<keyword evidence="3" id="KW-0731">Sigma factor</keyword>
<reference evidence="7" key="1">
    <citation type="submission" date="2023-03" db="EMBL/GenBank/DDBJ databases">
        <title>Andean soil-derived lignocellulolytic bacterial consortium as a source of novel taxa and putative plastic-active enzymes.</title>
        <authorList>
            <person name="Diaz-Garcia L."/>
            <person name="Chuvochina M."/>
            <person name="Feuerriegel G."/>
            <person name="Bunk B."/>
            <person name="Sproer C."/>
            <person name="Streit W.R."/>
            <person name="Rodriguez L.M."/>
            <person name="Overmann J."/>
            <person name="Jimenez D.J."/>
        </authorList>
    </citation>
    <scope>NUCLEOTIDE SEQUENCE</scope>
    <source>
        <strain evidence="7">MAG 7</strain>
    </source>
</reference>
<evidence type="ECO:0000256" key="1">
    <source>
        <dbReference type="ARBA" id="ARBA00010641"/>
    </source>
</evidence>
<dbReference type="AlphaFoldDB" id="A0AAJ5WTH8"/>
<dbReference type="InterPro" id="IPR014327">
    <property type="entry name" value="RNA_pol_sigma70_bacteroid"/>
</dbReference>
<dbReference type="InterPro" id="IPR014284">
    <property type="entry name" value="RNA_pol_sigma-70_dom"/>
</dbReference>
<dbReference type="SUPFAM" id="SSF88659">
    <property type="entry name" value="Sigma3 and sigma4 domains of RNA polymerase sigma factors"/>
    <property type="match status" value="1"/>
</dbReference>
<evidence type="ECO:0000313" key="8">
    <source>
        <dbReference type="Proteomes" id="UP001220610"/>
    </source>
</evidence>
<accession>A0AAJ5WTH8</accession>
<dbReference type="InterPro" id="IPR013249">
    <property type="entry name" value="RNA_pol_sigma70_r4_t2"/>
</dbReference>
<evidence type="ECO:0000256" key="4">
    <source>
        <dbReference type="ARBA" id="ARBA00023163"/>
    </source>
</evidence>
<keyword evidence="2" id="KW-0805">Transcription regulation</keyword>
<dbReference type="SUPFAM" id="SSF88946">
    <property type="entry name" value="Sigma2 domain of RNA polymerase sigma factors"/>
    <property type="match status" value="1"/>
</dbReference>
<organism evidence="7 8">
    <name type="scientific">Candidatus Pseudobacter hemicellulosilyticus</name>
    <dbReference type="NCBI Taxonomy" id="3121375"/>
    <lineage>
        <taxon>Bacteria</taxon>
        <taxon>Pseudomonadati</taxon>
        <taxon>Bacteroidota</taxon>
        <taxon>Chitinophagia</taxon>
        <taxon>Chitinophagales</taxon>
        <taxon>Chitinophagaceae</taxon>
        <taxon>Pseudobacter</taxon>
    </lineage>
</organism>
<gene>
    <name evidence="7" type="ORF">P0Y53_02565</name>
</gene>
<name>A0AAJ5WTH8_9BACT</name>
<feature type="domain" description="RNA polymerase sigma-70 region 2" evidence="5">
    <location>
        <begin position="33"/>
        <end position="98"/>
    </location>
</feature>
<dbReference type="InterPro" id="IPR013324">
    <property type="entry name" value="RNA_pol_sigma_r3/r4-like"/>
</dbReference>
<keyword evidence="4" id="KW-0804">Transcription</keyword>
<dbReference type="Pfam" id="PF08281">
    <property type="entry name" value="Sigma70_r4_2"/>
    <property type="match status" value="1"/>
</dbReference>
<proteinExistence type="inferred from homology"/>
<dbReference type="Pfam" id="PF04542">
    <property type="entry name" value="Sigma70_r2"/>
    <property type="match status" value="1"/>
</dbReference>
<dbReference type="EMBL" id="CP119311">
    <property type="protein sequence ID" value="WEK36372.1"/>
    <property type="molecule type" value="Genomic_DNA"/>
</dbReference>
<sequence length="181" mass="21344">MIVIQYWSKISLIAPKSVKNRFEPGYKDAFTELYRKYYKGLVVWAYNILRDLAAAEDLVHDIFLSLWVKKERLIITTSFEFYLYTALRYQVLTKIRRGKVSESIFENLEKKVWCTATPDNLLYQKELQRRLTEGIDGLPEKARLVYLLSREQQLSHKQIAEQLNISVKTVEFHISIALHPS</sequence>
<evidence type="ECO:0000313" key="7">
    <source>
        <dbReference type="EMBL" id="WEK36372.1"/>
    </source>
</evidence>
<dbReference type="Gene3D" id="1.10.1740.10">
    <property type="match status" value="1"/>
</dbReference>
<evidence type="ECO:0000256" key="3">
    <source>
        <dbReference type="ARBA" id="ARBA00023082"/>
    </source>
</evidence>
<dbReference type="GO" id="GO:0006352">
    <property type="term" value="P:DNA-templated transcription initiation"/>
    <property type="evidence" value="ECO:0007669"/>
    <property type="project" value="InterPro"/>
</dbReference>
<dbReference type="InterPro" id="IPR013325">
    <property type="entry name" value="RNA_pol_sigma_r2"/>
</dbReference>
<dbReference type="GO" id="GO:0016987">
    <property type="term" value="F:sigma factor activity"/>
    <property type="evidence" value="ECO:0007669"/>
    <property type="project" value="UniProtKB-KW"/>
</dbReference>
<dbReference type="GO" id="GO:0003677">
    <property type="term" value="F:DNA binding"/>
    <property type="evidence" value="ECO:0007669"/>
    <property type="project" value="InterPro"/>
</dbReference>
<evidence type="ECO:0000256" key="2">
    <source>
        <dbReference type="ARBA" id="ARBA00023015"/>
    </source>
</evidence>
<dbReference type="NCBIfam" id="TIGR02985">
    <property type="entry name" value="Sig70_bacteroi1"/>
    <property type="match status" value="1"/>
</dbReference>
<dbReference type="InterPro" id="IPR007627">
    <property type="entry name" value="RNA_pol_sigma70_r2"/>
</dbReference>
<dbReference type="PANTHER" id="PTHR43133:SF46">
    <property type="entry name" value="RNA POLYMERASE SIGMA-70 FACTOR ECF SUBFAMILY"/>
    <property type="match status" value="1"/>
</dbReference>
<protein>
    <submittedName>
        <fullName evidence="7">RNA polymerase sigma-70 factor</fullName>
    </submittedName>
</protein>
<dbReference type="NCBIfam" id="TIGR02937">
    <property type="entry name" value="sigma70-ECF"/>
    <property type="match status" value="1"/>
</dbReference>
<feature type="domain" description="RNA polymerase sigma factor 70 region 4 type 2" evidence="6">
    <location>
        <begin position="129"/>
        <end position="175"/>
    </location>
</feature>
<dbReference type="InterPro" id="IPR039425">
    <property type="entry name" value="RNA_pol_sigma-70-like"/>
</dbReference>
<dbReference type="InterPro" id="IPR036388">
    <property type="entry name" value="WH-like_DNA-bd_sf"/>
</dbReference>
<evidence type="ECO:0000259" key="5">
    <source>
        <dbReference type="Pfam" id="PF04542"/>
    </source>
</evidence>
<comment type="similarity">
    <text evidence="1">Belongs to the sigma-70 factor family. ECF subfamily.</text>
</comment>
<dbReference type="PANTHER" id="PTHR43133">
    <property type="entry name" value="RNA POLYMERASE ECF-TYPE SIGMA FACTO"/>
    <property type="match status" value="1"/>
</dbReference>
<dbReference type="Proteomes" id="UP001220610">
    <property type="component" value="Chromosome"/>
</dbReference>
<evidence type="ECO:0000259" key="6">
    <source>
        <dbReference type="Pfam" id="PF08281"/>
    </source>
</evidence>
<dbReference type="Gene3D" id="1.10.10.10">
    <property type="entry name" value="Winged helix-like DNA-binding domain superfamily/Winged helix DNA-binding domain"/>
    <property type="match status" value="1"/>
</dbReference>